<dbReference type="RefSeq" id="WP_344306106.1">
    <property type="nucleotide sequence ID" value="NZ_BAAANY010000001.1"/>
</dbReference>
<dbReference type="GO" id="GO:0016301">
    <property type="term" value="F:kinase activity"/>
    <property type="evidence" value="ECO:0007669"/>
    <property type="project" value="UniProtKB-KW"/>
</dbReference>
<dbReference type="InterPro" id="IPR011712">
    <property type="entry name" value="Sig_transdc_His_kin_sub3_dim/P"/>
</dbReference>
<dbReference type="InterPro" id="IPR003594">
    <property type="entry name" value="HATPase_dom"/>
</dbReference>
<gene>
    <name evidence="13" type="ORF">GCM10009765_01090</name>
</gene>
<reference evidence="13 14" key="1">
    <citation type="journal article" date="2019" name="Int. J. Syst. Evol. Microbiol.">
        <title>The Global Catalogue of Microorganisms (GCM) 10K type strain sequencing project: providing services to taxonomists for standard genome sequencing and annotation.</title>
        <authorList>
            <consortium name="The Broad Institute Genomics Platform"/>
            <consortium name="The Broad Institute Genome Sequencing Center for Infectious Disease"/>
            <person name="Wu L."/>
            <person name="Ma J."/>
        </authorList>
    </citation>
    <scope>NUCLEOTIDE SEQUENCE [LARGE SCALE GENOMIC DNA]</scope>
    <source>
        <strain evidence="13 14">JCM 14718</strain>
    </source>
</reference>
<name>A0ABN2FQA4_9ACTN</name>
<evidence type="ECO:0000256" key="8">
    <source>
        <dbReference type="ARBA" id="ARBA00023012"/>
    </source>
</evidence>
<evidence type="ECO:0000256" key="1">
    <source>
        <dbReference type="ARBA" id="ARBA00000085"/>
    </source>
</evidence>
<evidence type="ECO:0000313" key="13">
    <source>
        <dbReference type="EMBL" id="GAA1655680.1"/>
    </source>
</evidence>
<organism evidence="13 14">
    <name type="scientific">Fodinicola feengrottensis</name>
    <dbReference type="NCBI Taxonomy" id="435914"/>
    <lineage>
        <taxon>Bacteria</taxon>
        <taxon>Bacillati</taxon>
        <taxon>Actinomycetota</taxon>
        <taxon>Actinomycetes</taxon>
        <taxon>Mycobacteriales</taxon>
        <taxon>Fodinicola</taxon>
    </lineage>
</organism>
<keyword evidence="4" id="KW-0808">Transferase</keyword>
<dbReference type="InterPro" id="IPR036890">
    <property type="entry name" value="HATPase_C_sf"/>
</dbReference>
<dbReference type="PANTHER" id="PTHR24421:SF10">
    <property type="entry name" value="NITRATE_NITRITE SENSOR PROTEIN NARQ"/>
    <property type="match status" value="1"/>
</dbReference>
<comment type="catalytic activity">
    <reaction evidence="1">
        <text>ATP + protein L-histidine = ADP + protein N-phospho-L-histidine.</text>
        <dbReference type="EC" id="2.7.13.3"/>
    </reaction>
</comment>
<keyword evidence="14" id="KW-1185">Reference proteome</keyword>
<dbReference type="EC" id="2.7.13.3" evidence="2"/>
<feature type="transmembrane region" description="Helical" evidence="9">
    <location>
        <begin position="183"/>
        <end position="203"/>
    </location>
</feature>
<dbReference type="Proteomes" id="UP001500618">
    <property type="component" value="Unassembled WGS sequence"/>
</dbReference>
<dbReference type="PANTHER" id="PTHR24421">
    <property type="entry name" value="NITRATE/NITRITE SENSOR PROTEIN NARX-RELATED"/>
    <property type="match status" value="1"/>
</dbReference>
<dbReference type="Gene3D" id="3.30.565.10">
    <property type="entry name" value="Histidine kinase-like ATPase, C-terminal domain"/>
    <property type="match status" value="1"/>
</dbReference>
<dbReference type="CDD" id="cd16917">
    <property type="entry name" value="HATPase_UhpB-NarQ-NarX-like"/>
    <property type="match status" value="1"/>
</dbReference>
<accession>A0ABN2FQA4</accession>
<evidence type="ECO:0000256" key="7">
    <source>
        <dbReference type="ARBA" id="ARBA00022840"/>
    </source>
</evidence>
<evidence type="ECO:0000313" key="14">
    <source>
        <dbReference type="Proteomes" id="UP001500618"/>
    </source>
</evidence>
<evidence type="ECO:0000256" key="4">
    <source>
        <dbReference type="ARBA" id="ARBA00022679"/>
    </source>
</evidence>
<dbReference type="SUPFAM" id="SSF55874">
    <property type="entry name" value="ATPase domain of HSP90 chaperone/DNA topoisomerase II/histidine kinase"/>
    <property type="match status" value="1"/>
</dbReference>
<evidence type="ECO:0000256" key="3">
    <source>
        <dbReference type="ARBA" id="ARBA00022553"/>
    </source>
</evidence>
<dbReference type="Pfam" id="PF02518">
    <property type="entry name" value="HATPase_c"/>
    <property type="match status" value="1"/>
</dbReference>
<feature type="transmembrane region" description="Helical" evidence="9">
    <location>
        <begin position="131"/>
        <end position="163"/>
    </location>
</feature>
<evidence type="ECO:0000259" key="10">
    <source>
        <dbReference type="Pfam" id="PF02518"/>
    </source>
</evidence>
<feature type="domain" description="Putative sensor" evidence="12">
    <location>
        <begin position="39"/>
        <end position="218"/>
    </location>
</feature>
<dbReference type="Gene3D" id="1.20.5.1930">
    <property type="match status" value="1"/>
</dbReference>
<comment type="caution">
    <text evidence="13">The sequence shown here is derived from an EMBL/GenBank/DDBJ whole genome shotgun (WGS) entry which is preliminary data.</text>
</comment>
<dbReference type="EMBL" id="BAAANY010000001">
    <property type="protein sequence ID" value="GAA1655680.1"/>
    <property type="molecule type" value="Genomic_DNA"/>
</dbReference>
<keyword evidence="7" id="KW-0067">ATP-binding</keyword>
<dbReference type="InterPro" id="IPR025828">
    <property type="entry name" value="Put_sensor_dom"/>
</dbReference>
<dbReference type="InterPro" id="IPR050482">
    <property type="entry name" value="Sensor_HK_TwoCompSys"/>
</dbReference>
<evidence type="ECO:0000256" key="2">
    <source>
        <dbReference type="ARBA" id="ARBA00012438"/>
    </source>
</evidence>
<keyword evidence="9" id="KW-0472">Membrane</keyword>
<evidence type="ECO:0000259" key="12">
    <source>
        <dbReference type="Pfam" id="PF13796"/>
    </source>
</evidence>
<dbReference type="Pfam" id="PF07730">
    <property type="entry name" value="HisKA_3"/>
    <property type="match status" value="1"/>
</dbReference>
<keyword evidence="9" id="KW-0812">Transmembrane</keyword>
<protein>
    <recommendedName>
        <fullName evidence="2">histidine kinase</fullName>
        <ecNumber evidence="2">2.7.13.3</ecNumber>
    </recommendedName>
</protein>
<feature type="domain" description="Histidine kinase/HSP90-like ATPase" evidence="10">
    <location>
        <begin position="354"/>
        <end position="434"/>
    </location>
</feature>
<feature type="transmembrane region" description="Helical" evidence="9">
    <location>
        <begin position="51"/>
        <end position="81"/>
    </location>
</feature>
<evidence type="ECO:0000256" key="5">
    <source>
        <dbReference type="ARBA" id="ARBA00022741"/>
    </source>
</evidence>
<keyword evidence="6 13" id="KW-0418">Kinase</keyword>
<keyword evidence="8" id="KW-0902">Two-component regulatory system</keyword>
<keyword evidence="3" id="KW-0597">Phosphoprotein</keyword>
<evidence type="ECO:0000259" key="11">
    <source>
        <dbReference type="Pfam" id="PF07730"/>
    </source>
</evidence>
<keyword evidence="9" id="KW-1133">Transmembrane helix</keyword>
<keyword evidence="5" id="KW-0547">Nucleotide-binding</keyword>
<evidence type="ECO:0000256" key="6">
    <source>
        <dbReference type="ARBA" id="ARBA00022777"/>
    </source>
</evidence>
<proteinExistence type="predicted"/>
<dbReference type="Pfam" id="PF13796">
    <property type="entry name" value="Sensor"/>
    <property type="match status" value="1"/>
</dbReference>
<feature type="domain" description="Signal transduction histidine kinase subgroup 3 dimerisation and phosphoacceptor" evidence="11">
    <location>
        <begin position="247"/>
        <end position="315"/>
    </location>
</feature>
<evidence type="ECO:0000256" key="9">
    <source>
        <dbReference type="SAM" id="Phobius"/>
    </source>
</evidence>
<sequence>MQTPPGPATDPPTVVGPDRISGFPLRAVVSGRLWKAYAHLTLDAVYGTLGLAALLIFFGALLLVPFGVGLFLVVPAARVLFWCSAAERRRYAATCGLYVAEPRLPAAANGPLRKALPAVLGNWALWRQVGYFLLLIPIACATSATIVVTFAVSATLAALPVYFRHLANGRATVGPLTVKDNRTAFMVCVLALFVLLVIVPTLARMLRGIDVLLARTLLVRPRGKAMAERVEELTESRARVVDAAEAERRRIERDLHDGAQQRLVAMSMTLGRLNSRLKNTADPDMLALIDEARQDAKLAIGEIRDLTRGLHPPVLTDRGLDAALSAVAARQPMPVTVDVQVSPRPPITIEAIAYFVVTEALTNVTKHAQAHRAEVGIRRIGDRLWIRVTDDGRGGADPTRGTGLTGLADRVSGVDGTLRVSSPVGGPTVIEVELACGS</sequence>